<feature type="non-terminal residue" evidence="1">
    <location>
        <position position="1"/>
    </location>
</feature>
<reference evidence="1 2" key="1">
    <citation type="journal article" date="2016" name="Mol. Biol. Evol.">
        <title>Comparative Genomics of Early-Diverging Mushroom-Forming Fungi Provides Insights into the Origins of Lignocellulose Decay Capabilities.</title>
        <authorList>
            <person name="Nagy L.G."/>
            <person name="Riley R."/>
            <person name="Tritt A."/>
            <person name="Adam C."/>
            <person name="Daum C."/>
            <person name="Floudas D."/>
            <person name="Sun H."/>
            <person name="Yadav J.S."/>
            <person name="Pangilinan J."/>
            <person name="Larsson K.H."/>
            <person name="Matsuura K."/>
            <person name="Barry K."/>
            <person name="Labutti K."/>
            <person name="Kuo R."/>
            <person name="Ohm R.A."/>
            <person name="Bhattacharya S.S."/>
            <person name="Shirouzu T."/>
            <person name="Yoshinaga Y."/>
            <person name="Martin F.M."/>
            <person name="Grigoriev I.V."/>
            <person name="Hibbett D.S."/>
        </authorList>
    </citation>
    <scope>NUCLEOTIDE SEQUENCE [LARGE SCALE GENOMIC DNA]</scope>
    <source>
        <strain evidence="1 2">HHB12029</strain>
    </source>
</reference>
<name>A0A165Q3T3_EXIGL</name>
<protein>
    <recommendedName>
        <fullName evidence="3">DUF4219 domain-containing protein</fullName>
    </recommendedName>
</protein>
<accession>A0A165Q3T3</accession>
<proteinExistence type="predicted"/>
<gene>
    <name evidence="1" type="ORF">EXIGLDRAFT_565121</name>
</gene>
<sequence>LDDTNYHAWSYRMEMRLTKMDLWEIVSSEEEAPQSSPNHPTMKKFRKRQRAARAEIVLCVTESQHVHTKLDDPHEIWENLRLVHAPRGLGTRMTLRRQLYKMAYSEFLGMSAWVTSVQETVRRITDL</sequence>
<dbReference type="STRING" id="1314781.A0A165Q3T3"/>
<dbReference type="OrthoDB" id="3265539at2759"/>
<dbReference type="InParanoid" id="A0A165Q3T3"/>
<evidence type="ECO:0008006" key="3">
    <source>
        <dbReference type="Google" id="ProtNLM"/>
    </source>
</evidence>
<dbReference type="Proteomes" id="UP000077266">
    <property type="component" value="Unassembled WGS sequence"/>
</dbReference>
<evidence type="ECO:0000313" key="1">
    <source>
        <dbReference type="EMBL" id="KZW03038.1"/>
    </source>
</evidence>
<dbReference type="AlphaFoldDB" id="A0A165Q3T3"/>
<evidence type="ECO:0000313" key="2">
    <source>
        <dbReference type="Proteomes" id="UP000077266"/>
    </source>
</evidence>
<dbReference type="Pfam" id="PF14223">
    <property type="entry name" value="Retrotran_gag_2"/>
    <property type="match status" value="1"/>
</dbReference>
<feature type="non-terminal residue" evidence="1">
    <location>
        <position position="127"/>
    </location>
</feature>
<organism evidence="1 2">
    <name type="scientific">Exidia glandulosa HHB12029</name>
    <dbReference type="NCBI Taxonomy" id="1314781"/>
    <lineage>
        <taxon>Eukaryota</taxon>
        <taxon>Fungi</taxon>
        <taxon>Dikarya</taxon>
        <taxon>Basidiomycota</taxon>
        <taxon>Agaricomycotina</taxon>
        <taxon>Agaricomycetes</taxon>
        <taxon>Auriculariales</taxon>
        <taxon>Exidiaceae</taxon>
        <taxon>Exidia</taxon>
    </lineage>
</organism>
<dbReference type="EMBL" id="KV425885">
    <property type="protein sequence ID" value="KZW03038.1"/>
    <property type="molecule type" value="Genomic_DNA"/>
</dbReference>
<keyword evidence="2" id="KW-1185">Reference proteome</keyword>